<dbReference type="Proteomes" id="UP000814140">
    <property type="component" value="Unassembled WGS sequence"/>
</dbReference>
<reference evidence="1" key="1">
    <citation type="submission" date="2021-03" db="EMBL/GenBank/DDBJ databases">
        <authorList>
            <consortium name="DOE Joint Genome Institute"/>
            <person name="Ahrendt S."/>
            <person name="Looney B.P."/>
            <person name="Miyauchi S."/>
            <person name="Morin E."/>
            <person name="Drula E."/>
            <person name="Courty P.E."/>
            <person name="Chicoki N."/>
            <person name="Fauchery L."/>
            <person name="Kohler A."/>
            <person name="Kuo A."/>
            <person name="Labutti K."/>
            <person name="Pangilinan J."/>
            <person name="Lipzen A."/>
            <person name="Riley R."/>
            <person name="Andreopoulos W."/>
            <person name="He G."/>
            <person name="Johnson J."/>
            <person name="Barry K.W."/>
            <person name="Grigoriev I.V."/>
            <person name="Nagy L."/>
            <person name="Hibbett D."/>
            <person name="Henrissat B."/>
            <person name="Matheny P.B."/>
            <person name="Labbe J."/>
            <person name="Martin F."/>
        </authorList>
    </citation>
    <scope>NUCLEOTIDE SEQUENCE</scope>
    <source>
        <strain evidence="1">HHB10654</strain>
    </source>
</reference>
<dbReference type="EMBL" id="MU277210">
    <property type="protein sequence ID" value="KAI0061823.1"/>
    <property type="molecule type" value="Genomic_DNA"/>
</dbReference>
<keyword evidence="2" id="KW-1185">Reference proteome</keyword>
<name>A0ACB8T133_9AGAM</name>
<comment type="caution">
    <text evidence="1">The sequence shown here is derived from an EMBL/GenBank/DDBJ whole genome shotgun (WGS) entry which is preliminary data.</text>
</comment>
<accession>A0ACB8T133</accession>
<sequence length="209" mass="22428">MASTTVPFSAPQAKGIMPPPGPSPHAPPFPGPLHVPGKSSAVFERHPHLAGWPQRSPQMGRTPASSPLRPLTAPTGRASEGRSVQGPDSILKALPRPKTPERHRARDAARPYPRNFPAHASAAVAKQQNAERDKSRDAREVESLRSGRVQATTGKDVSPSKKAEVVPSKKQSEAPGKDEAQCKSGEPEKTQPTAPWRSSPPVYVHGWQI</sequence>
<organism evidence="1 2">
    <name type="scientific">Artomyces pyxidatus</name>
    <dbReference type="NCBI Taxonomy" id="48021"/>
    <lineage>
        <taxon>Eukaryota</taxon>
        <taxon>Fungi</taxon>
        <taxon>Dikarya</taxon>
        <taxon>Basidiomycota</taxon>
        <taxon>Agaricomycotina</taxon>
        <taxon>Agaricomycetes</taxon>
        <taxon>Russulales</taxon>
        <taxon>Auriscalpiaceae</taxon>
        <taxon>Artomyces</taxon>
    </lineage>
</organism>
<gene>
    <name evidence="1" type="ORF">BV25DRAFT_1991832</name>
</gene>
<reference evidence="1" key="2">
    <citation type="journal article" date="2022" name="New Phytol.">
        <title>Evolutionary transition to the ectomycorrhizal habit in the genomes of a hyperdiverse lineage of mushroom-forming fungi.</title>
        <authorList>
            <person name="Looney B."/>
            <person name="Miyauchi S."/>
            <person name="Morin E."/>
            <person name="Drula E."/>
            <person name="Courty P.E."/>
            <person name="Kohler A."/>
            <person name="Kuo A."/>
            <person name="LaButti K."/>
            <person name="Pangilinan J."/>
            <person name="Lipzen A."/>
            <person name="Riley R."/>
            <person name="Andreopoulos W."/>
            <person name="He G."/>
            <person name="Johnson J."/>
            <person name="Nolan M."/>
            <person name="Tritt A."/>
            <person name="Barry K.W."/>
            <person name="Grigoriev I.V."/>
            <person name="Nagy L.G."/>
            <person name="Hibbett D."/>
            <person name="Henrissat B."/>
            <person name="Matheny P.B."/>
            <person name="Labbe J."/>
            <person name="Martin F.M."/>
        </authorList>
    </citation>
    <scope>NUCLEOTIDE SEQUENCE</scope>
    <source>
        <strain evidence="1">HHB10654</strain>
    </source>
</reference>
<evidence type="ECO:0000313" key="2">
    <source>
        <dbReference type="Proteomes" id="UP000814140"/>
    </source>
</evidence>
<protein>
    <submittedName>
        <fullName evidence="1">Uncharacterized protein</fullName>
    </submittedName>
</protein>
<proteinExistence type="predicted"/>
<evidence type="ECO:0000313" key="1">
    <source>
        <dbReference type="EMBL" id="KAI0061823.1"/>
    </source>
</evidence>